<keyword evidence="2" id="KW-0472">Membrane</keyword>
<dbReference type="Gene3D" id="3.40.50.720">
    <property type="entry name" value="NAD(P)-binding Rossmann-like Domain"/>
    <property type="match status" value="1"/>
</dbReference>
<dbReference type="PANTHER" id="PTHR14097:SF7">
    <property type="entry name" value="OXIDOREDUCTASE HTATIP2"/>
    <property type="match status" value="1"/>
</dbReference>
<organism evidence="4 5">
    <name type="scientific">Imperialibacter roseus</name>
    <dbReference type="NCBI Taxonomy" id="1324217"/>
    <lineage>
        <taxon>Bacteria</taxon>
        <taxon>Pseudomonadati</taxon>
        <taxon>Bacteroidota</taxon>
        <taxon>Cytophagia</taxon>
        <taxon>Cytophagales</taxon>
        <taxon>Flammeovirgaceae</taxon>
        <taxon>Imperialibacter</taxon>
    </lineage>
</organism>
<evidence type="ECO:0000259" key="3">
    <source>
        <dbReference type="Pfam" id="PF01370"/>
    </source>
</evidence>
<evidence type="ECO:0000313" key="4">
    <source>
        <dbReference type="EMBL" id="WOK05115.1"/>
    </source>
</evidence>
<dbReference type="InterPro" id="IPR001509">
    <property type="entry name" value="Epimerase_deHydtase"/>
</dbReference>
<evidence type="ECO:0000256" key="2">
    <source>
        <dbReference type="ARBA" id="ARBA00023136"/>
    </source>
</evidence>
<evidence type="ECO:0000313" key="5">
    <source>
        <dbReference type="Proteomes" id="UP001302349"/>
    </source>
</evidence>
<dbReference type="PANTHER" id="PTHR14097">
    <property type="entry name" value="OXIDOREDUCTASE HTATIP2"/>
    <property type="match status" value="1"/>
</dbReference>
<comment type="subcellular location">
    <subcellularLocation>
        <location evidence="1">Membrane</location>
    </subcellularLocation>
</comment>
<feature type="domain" description="NAD-dependent epimerase/dehydratase" evidence="3">
    <location>
        <begin position="5"/>
        <end position="110"/>
    </location>
</feature>
<dbReference type="Pfam" id="PF01370">
    <property type="entry name" value="Epimerase"/>
    <property type="match status" value="1"/>
</dbReference>
<accession>A0ABZ0IJA4</accession>
<sequence length="223" mass="24656">MGKTALIAGATGLVGTSLLDQLVGDDYYDNIVVLTRRELPSASSKVRAVITDFENLESLSADIQAHHFFCCLGTTLKKAGSKEAFFKVDYTYCFNLAQVAAKTATCEQFHIVTALGANAESVIYYNKVKGMLEEALKKLSLPSLYIYQPSLLLGERNERRPFEEIAKFFSKLFSFFMIASSRKLFAIDASRVAKGMVVTAKKGLPGLHVFPSRQIEKITTTKD</sequence>
<dbReference type="RefSeq" id="WP_317487908.1">
    <property type="nucleotide sequence ID" value="NZ_CP136051.1"/>
</dbReference>
<evidence type="ECO:0000256" key="1">
    <source>
        <dbReference type="ARBA" id="ARBA00004370"/>
    </source>
</evidence>
<dbReference type="Proteomes" id="UP001302349">
    <property type="component" value="Chromosome"/>
</dbReference>
<protein>
    <submittedName>
        <fullName evidence="4">NAD-dependent epimerase/dehydratase family protein</fullName>
    </submittedName>
</protein>
<dbReference type="SUPFAM" id="SSF51735">
    <property type="entry name" value="NAD(P)-binding Rossmann-fold domains"/>
    <property type="match status" value="1"/>
</dbReference>
<dbReference type="EMBL" id="CP136051">
    <property type="protein sequence ID" value="WOK05115.1"/>
    <property type="molecule type" value="Genomic_DNA"/>
</dbReference>
<gene>
    <name evidence="4" type="ORF">RT717_18700</name>
</gene>
<reference evidence="4 5" key="1">
    <citation type="journal article" date="2023" name="Microbiol. Resour. Announc.">
        <title>Complete Genome Sequence of Imperialibacter roseus strain P4T.</title>
        <authorList>
            <person name="Tizabi D.R."/>
            <person name="Bachvaroff T."/>
            <person name="Hill R.T."/>
        </authorList>
    </citation>
    <scope>NUCLEOTIDE SEQUENCE [LARGE SCALE GENOMIC DNA]</scope>
    <source>
        <strain evidence="4 5">P4T</strain>
    </source>
</reference>
<proteinExistence type="predicted"/>
<dbReference type="InterPro" id="IPR036291">
    <property type="entry name" value="NAD(P)-bd_dom_sf"/>
</dbReference>
<keyword evidence="5" id="KW-1185">Reference proteome</keyword>
<name>A0ABZ0IJA4_9BACT</name>